<keyword evidence="1" id="KW-1185">Reference proteome</keyword>
<reference evidence="2" key="1">
    <citation type="submission" date="2016-11" db="UniProtKB">
        <authorList>
            <consortium name="WormBaseParasite"/>
        </authorList>
    </citation>
    <scope>IDENTIFICATION</scope>
</reference>
<evidence type="ECO:0000313" key="2">
    <source>
        <dbReference type="WBParaSite" id="L893_g6693.t1"/>
    </source>
</evidence>
<name>A0A1I8AJU4_9BILA</name>
<dbReference type="Proteomes" id="UP000095287">
    <property type="component" value="Unplaced"/>
</dbReference>
<organism evidence="1 2">
    <name type="scientific">Steinernema glaseri</name>
    <dbReference type="NCBI Taxonomy" id="37863"/>
    <lineage>
        <taxon>Eukaryota</taxon>
        <taxon>Metazoa</taxon>
        <taxon>Ecdysozoa</taxon>
        <taxon>Nematoda</taxon>
        <taxon>Chromadorea</taxon>
        <taxon>Rhabditida</taxon>
        <taxon>Tylenchina</taxon>
        <taxon>Panagrolaimomorpha</taxon>
        <taxon>Strongyloidoidea</taxon>
        <taxon>Steinernematidae</taxon>
        <taxon>Steinernema</taxon>
    </lineage>
</organism>
<sequence>MSWHFFLQVNPPTLNSFTKDYVRSMYAFLGESVENMRINAGQEQVKDNNMEDNVPYDLLEQSYLEGTKKAGPVAKKTSTRVGGSGKG</sequence>
<dbReference type="AlphaFoldDB" id="A0A1I8AJU4"/>
<evidence type="ECO:0000313" key="1">
    <source>
        <dbReference type="Proteomes" id="UP000095287"/>
    </source>
</evidence>
<proteinExistence type="predicted"/>
<protein>
    <submittedName>
        <fullName evidence="2">Phage portal protein</fullName>
    </submittedName>
</protein>
<accession>A0A1I8AJU4</accession>
<dbReference type="WBParaSite" id="L893_g6693.t1">
    <property type="protein sequence ID" value="L893_g6693.t1"/>
    <property type="gene ID" value="L893_g6693"/>
</dbReference>